<reference evidence="4 5" key="1">
    <citation type="submission" date="2020-01" db="EMBL/GenBank/DDBJ databases">
        <authorList>
            <person name="Mishra B."/>
        </authorList>
    </citation>
    <scope>NUCLEOTIDE SEQUENCE [LARGE SCALE GENOMIC DNA]</scope>
</reference>
<gene>
    <name evidence="3" type="ORF">MERR_LOCUS29140</name>
    <name evidence="4" type="ORF">MERR_LOCUS38420</name>
</gene>
<evidence type="ECO:0000313" key="5">
    <source>
        <dbReference type="Proteomes" id="UP000467841"/>
    </source>
</evidence>
<dbReference type="EMBL" id="CACVBM020001256">
    <property type="protein sequence ID" value="CAA7041905.1"/>
    <property type="molecule type" value="Genomic_DNA"/>
</dbReference>
<feature type="coiled-coil region" evidence="1">
    <location>
        <begin position="66"/>
        <end position="93"/>
    </location>
</feature>
<evidence type="ECO:0000256" key="1">
    <source>
        <dbReference type="SAM" id="Coils"/>
    </source>
</evidence>
<evidence type="ECO:0000256" key="2">
    <source>
        <dbReference type="SAM" id="MobiDB-lite"/>
    </source>
</evidence>
<dbReference type="AlphaFoldDB" id="A0A6D2KA14"/>
<evidence type="ECO:0000313" key="4">
    <source>
        <dbReference type="EMBL" id="CAA7051185.1"/>
    </source>
</evidence>
<proteinExistence type="predicted"/>
<organism evidence="4 5">
    <name type="scientific">Microthlaspi erraticum</name>
    <dbReference type="NCBI Taxonomy" id="1685480"/>
    <lineage>
        <taxon>Eukaryota</taxon>
        <taxon>Viridiplantae</taxon>
        <taxon>Streptophyta</taxon>
        <taxon>Embryophyta</taxon>
        <taxon>Tracheophyta</taxon>
        <taxon>Spermatophyta</taxon>
        <taxon>Magnoliopsida</taxon>
        <taxon>eudicotyledons</taxon>
        <taxon>Gunneridae</taxon>
        <taxon>Pentapetalae</taxon>
        <taxon>rosids</taxon>
        <taxon>malvids</taxon>
        <taxon>Brassicales</taxon>
        <taxon>Brassicaceae</taxon>
        <taxon>Coluteocarpeae</taxon>
        <taxon>Microthlaspi</taxon>
    </lineage>
</organism>
<dbReference type="Proteomes" id="UP000467841">
    <property type="component" value="Unassembled WGS sequence"/>
</dbReference>
<keyword evidence="1" id="KW-0175">Coiled coil</keyword>
<dbReference type="EMBL" id="CACVBM020001468">
    <property type="protein sequence ID" value="CAA7051185.1"/>
    <property type="molecule type" value="Genomic_DNA"/>
</dbReference>
<evidence type="ECO:0000313" key="3">
    <source>
        <dbReference type="EMBL" id="CAA7041905.1"/>
    </source>
</evidence>
<dbReference type="Gene3D" id="1.10.220.100">
    <property type="entry name" value="conserved c-terminal region of ge- 1"/>
    <property type="match status" value="1"/>
</dbReference>
<keyword evidence="5" id="KW-1185">Reference proteome</keyword>
<name>A0A6D2KA14_9BRAS</name>
<feature type="region of interest" description="Disordered" evidence="2">
    <location>
        <begin position="149"/>
        <end position="194"/>
    </location>
</feature>
<sequence>MIDWVEKQFISCLKQFFTIADLHNHRKEFEEGSPEEKSWLVCLKKIEKLAKDKTDDVMKGYLRHSSKKSKERIEEAKRRREVVEAESEKFIEAAGMKTKAVIVTEDEAKMVTEDNSNNIIQAYRERSKSGAIVAEDQIIEVAEKKSEGVDAKDEKDIGKDSEKSPKEEALVTDAKDKKNIPLTTEKDSEKSPKEEALKERVWELMMERDFTAAFSLALREEGSLLAPWLCTKTILPVADLSLGQDLLLTLLHHLSRALFLDPSQDNLTFMHQVVKELDREQWKDLNQEWISNVLKDVTCRLKNYTGQSKSRAVMLESLLQTKAGASTTTVEYKAADMVVIEDEAKAEMDLSRDETTDQKEVVLELVRHRASKMIEDLNFEGGFELALTARDVSLAPWICLQIHKPLADLSLSLPVLISLLQHLAAGLDREDKGARLHYMREVLELVKGHPELRKHPNQKLISKVFNDCKDLLKRCRESEDSKIIAVMLEAI</sequence>
<accession>A0A6D2KA14</accession>
<protein>
    <submittedName>
        <fullName evidence="4">Uncharacterized protein</fullName>
    </submittedName>
</protein>
<dbReference type="InterPro" id="IPR044938">
    <property type="entry name" value="EDC4_C_sf"/>
</dbReference>